<dbReference type="SUPFAM" id="SSF48403">
    <property type="entry name" value="Ankyrin repeat"/>
    <property type="match status" value="2"/>
</dbReference>
<dbReference type="EMBL" id="JAUIZM010000005">
    <property type="protein sequence ID" value="KAK1383954.1"/>
    <property type="molecule type" value="Genomic_DNA"/>
</dbReference>
<gene>
    <name evidence="4" type="ORF">POM88_021689</name>
</gene>
<reference evidence="4" key="2">
    <citation type="submission" date="2023-05" db="EMBL/GenBank/DDBJ databases">
        <authorList>
            <person name="Schelkunov M.I."/>
        </authorList>
    </citation>
    <scope>NUCLEOTIDE SEQUENCE</scope>
    <source>
        <strain evidence="4">Hsosn_3</strain>
        <tissue evidence="4">Leaf</tissue>
    </source>
</reference>
<dbReference type="PANTHER" id="PTHR24123:SF139">
    <property type="entry name" value="ANKYRIN"/>
    <property type="match status" value="1"/>
</dbReference>
<dbReference type="Pfam" id="PF12796">
    <property type="entry name" value="Ank_2"/>
    <property type="match status" value="2"/>
</dbReference>
<evidence type="ECO:0000256" key="2">
    <source>
        <dbReference type="ARBA" id="ARBA00023043"/>
    </source>
</evidence>
<feature type="repeat" description="ANK" evidence="3">
    <location>
        <begin position="482"/>
        <end position="514"/>
    </location>
</feature>
<dbReference type="AlphaFoldDB" id="A0AAD8IFC0"/>
<dbReference type="Proteomes" id="UP001237642">
    <property type="component" value="Unassembled WGS sequence"/>
</dbReference>
<name>A0AAD8IFC0_9APIA</name>
<dbReference type="InterPro" id="IPR002110">
    <property type="entry name" value="Ankyrin_rpt"/>
</dbReference>
<dbReference type="InterPro" id="IPR036770">
    <property type="entry name" value="Ankyrin_rpt-contain_sf"/>
</dbReference>
<reference evidence="4" key="1">
    <citation type="submission" date="2023-02" db="EMBL/GenBank/DDBJ databases">
        <title>Genome of toxic invasive species Heracleum sosnowskyi carries increased number of genes despite the absence of recent whole-genome duplications.</title>
        <authorList>
            <person name="Schelkunov M."/>
            <person name="Shtratnikova V."/>
            <person name="Makarenko M."/>
            <person name="Klepikova A."/>
            <person name="Omelchenko D."/>
            <person name="Novikova G."/>
            <person name="Obukhova E."/>
            <person name="Bogdanov V."/>
            <person name="Penin A."/>
            <person name="Logacheva M."/>
        </authorList>
    </citation>
    <scope>NUCLEOTIDE SEQUENCE</scope>
    <source>
        <strain evidence="4">Hsosn_3</strain>
        <tissue evidence="4">Leaf</tissue>
    </source>
</reference>
<comment type="caution">
    <text evidence="4">The sequence shown here is derived from an EMBL/GenBank/DDBJ whole genome shotgun (WGS) entry which is preliminary data.</text>
</comment>
<feature type="repeat" description="ANK" evidence="3">
    <location>
        <begin position="308"/>
        <end position="340"/>
    </location>
</feature>
<dbReference type="PROSITE" id="PS50297">
    <property type="entry name" value="ANK_REP_REGION"/>
    <property type="match status" value="4"/>
</dbReference>
<dbReference type="SMART" id="SM00248">
    <property type="entry name" value="ANK"/>
    <property type="match status" value="11"/>
</dbReference>
<keyword evidence="2 3" id="KW-0040">ANK repeat</keyword>
<keyword evidence="5" id="KW-1185">Reference proteome</keyword>
<evidence type="ECO:0000313" key="4">
    <source>
        <dbReference type="EMBL" id="KAK1383954.1"/>
    </source>
</evidence>
<accession>A0AAD8IFC0</accession>
<dbReference type="InterPro" id="IPR051165">
    <property type="entry name" value="Multifunctional_ANK_Repeat"/>
</dbReference>
<evidence type="ECO:0000256" key="1">
    <source>
        <dbReference type="ARBA" id="ARBA00022737"/>
    </source>
</evidence>
<dbReference type="Pfam" id="PF00023">
    <property type="entry name" value="Ank"/>
    <property type="match status" value="1"/>
</dbReference>
<feature type="repeat" description="ANK" evidence="3">
    <location>
        <begin position="582"/>
        <end position="614"/>
    </location>
</feature>
<evidence type="ECO:0000256" key="3">
    <source>
        <dbReference type="PROSITE-ProRule" id="PRU00023"/>
    </source>
</evidence>
<organism evidence="4 5">
    <name type="scientific">Heracleum sosnowskyi</name>
    <dbReference type="NCBI Taxonomy" id="360622"/>
    <lineage>
        <taxon>Eukaryota</taxon>
        <taxon>Viridiplantae</taxon>
        <taxon>Streptophyta</taxon>
        <taxon>Embryophyta</taxon>
        <taxon>Tracheophyta</taxon>
        <taxon>Spermatophyta</taxon>
        <taxon>Magnoliopsida</taxon>
        <taxon>eudicotyledons</taxon>
        <taxon>Gunneridae</taxon>
        <taxon>Pentapetalae</taxon>
        <taxon>asterids</taxon>
        <taxon>campanulids</taxon>
        <taxon>Apiales</taxon>
        <taxon>Apiaceae</taxon>
        <taxon>Apioideae</taxon>
        <taxon>apioid superclade</taxon>
        <taxon>Tordylieae</taxon>
        <taxon>Tordyliinae</taxon>
        <taxon>Heracleum</taxon>
    </lineage>
</organism>
<dbReference type="Gene3D" id="1.25.40.20">
    <property type="entry name" value="Ankyrin repeat-containing domain"/>
    <property type="match status" value="4"/>
</dbReference>
<keyword evidence="1" id="KW-0677">Repeat</keyword>
<proteinExistence type="predicted"/>
<feature type="repeat" description="ANK" evidence="3">
    <location>
        <begin position="84"/>
        <end position="116"/>
    </location>
</feature>
<sequence>MTVFGHSSGGSKQVVPFDYEAEVSQRLLESANSNDNVSAFECIADPLVDVNYVAAVWLNVRKAELACRDELPIEIKFEVEKFKMDVTPLFLAVHNGNVALVNKLLSSGADVNQKLFRGFSTTAAIREGHLKILEILLKSGASQLACEEALLEASCYGNAMSAALLMGSDLIRPHIALHALVSACSRGFVNVVDTLIKCGVDANTTSRVLLRSSKPFLHANIDCTALVAAIISRQVSVVDLLLRAGASTDIEVQLGAWSWDTCTGEEIRVGAGLADPYAISWLAVEYFEASGTILRKLLQHLPLNTRHLGRTLLHHSILCGSTGAAKFLLDAGAHIEAPIETFEKADFRPLHLAARVGSSTILQHIIDSGCDLNATTDDGDTALIICVRYKQEDCLRVLAKAGADFGLLNIAGISATSLAASNQWYGGLQQALLDTVKVGRVLQSSNAYVFSPFLFVARSGDVQALSAIFKHGEINLDEQDEKGFSAVMITAMEGHVAAFRLLVYAGADVKLSNKSGETAITLSKLSPNYDLIEKVMLEFTLERGNHSGGYFYALHYAARQGDLDAVKLLVGRDYDVNVSDGDGYTPLMWAAREGHTDMCELLIHLGAHCNFKNAKGETALSLARKAGCTRHDVESVILDQISRKMVLTGANVWKHTKEGRGAPHKKVIKMVGPEGLLRWGNSRSRNVRCEDAEVGSSNKFQRLRQSKGDADRPGLFKVITVKKKEIHFFCEGGLEMAELWVRGIKLVTREALSSHQ</sequence>
<dbReference type="PROSITE" id="PS50088">
    <property type="entry name" value="ANK_REPEAT"/>
    <property type="match status" value="6"/>
</dbReference>
<dbReference type="PANTHER" id="PTHR24123">
    <property type="entry name" value="ANKYRIN REPEAT-CONTAINING"/>
    <property type="match status" value="1"/>
</dbReference>
<protein>
    <submittedName>
        <fullName evidence="4">Ankyrin-3</fullName>
    </submittedName>
</protein>
<evidence type="ECO:0000313" key="5">
    <source>
        <dbReference type="Proteomes" id="UP001237642"/>
    </source>
</evidence>
<feature type="repeat" description="ANK" evidence="3">
    <location>
        <begin position="345"/>
        <end position="377"/>
    </location>
</feature>
<feature type="repeat" description="ANK" evidence="3">
    <location>
        <begin position="553"/>
        <end position="581"/>
    </location>
</feature>